<name>A0A8J3E1J8_9RHOB</name>
<dbReference type="Proteomes" id="UP000602745">
    <property type="component" value="Unassembled WGS sequence"/>
</dbReference>
<keyword evidence="2" id="KW-1185">Reference proteome</keyword>
<evidence type="ECO:0000313" key="1">
    <source>
        <dbReference type="EMBL" id="GGE54199.1"/>
    </source>
</evidence>
<reference evidence="1" key="2">
    <citation type="submission" date="2020-09" db="EMBL/GenBank/DDBJ databases">
        <authorList>
            <person name="Sun Q."/>
            <person name="Sedlacek I."/>
        </authorList>
    </citation>
    <scope>NUCLEOTIDE SEQUENCE</scope>
    <source>
        <strain evidence="1">CCM 7684</strain>
    </source>
</reference>
<dbReference type="InterPro" id="IPR018775">
    <property type="entry name" value="RlaP"/>
</dbReference>
<dbReference type="Pfam" id="PF10127">
    <property type="entry name" value="RlaP"/>
    <property type="match status" value="1"/>
</dbReference>
<sequence>MLHRNIPSSMDSAIVAEIDARLDAIRSSEGVAIPLAIESGSRAWGFPSPDSDYDCRFVFVRPMAQYLTPWPRRDVIETPLEGELDVNGWDLGKAVKLLFKGNAVIIEWLTSPIAYGVNETFRDVFLDLAQEIADREMIARHYLHLGIGQRNTYFADQKAVSLKKVFYALRPAAALRWLRHHPEASVAPMHFQTLLEQCEPPSDGQAVVAELTAKKAVTRELGKAPLPKPIARFIDDEFEAATAAFPAQSQPLDSLRQDRAETFFRDAIDLVWRA</sequence>
<accession>A0A8J3E1J8</accession>
<dbReference type="EMBL" id="BMCP01000007">
    <property type="protein sequence ID" value="GGE54199.1"/>
    <property type="molecule type" value="Genomic_DNA"/>
</dbReference>
<evidence type="ECO:0008006" key="3">
    <source>
        <dbReference type="Google" id="ProtNLM"/>
    </source>
</evidence>
<dbReference type="RefSeq" id="WP_229729562.1">
    <property type="nucleotide sequence ID" value="NZ_BMCP01000007.1"/>
</dbReference>
<protein>
    <recommendedName>
        <fullName evidence="3">Nucleotidyltransferase domain-containing protein</fullName>
    </recommendedName>
</protein>
<dbReference type="AlphaFoldDB" id="A0A8J3E1J8"/>
<comment type="caution">
    <text evidence="1">The sequence shown here is derived from an EMBL/GenBank/DDBJ whole genome shotgun (WGS) entry which is preliminary data.</text>
</comment>
<dbReference type="PANTHER" id="PTHR34817:SF2">
    <property type="entry name" value="NUCLEOTIDYLTRANSFERASE"/>
    <property type="match status" value="1"/>
</dbReference>
<organism evidence="1 2">
    <name type="scientific">Agaricicola taiwanensis</name>
    <dbReference type="NCBI Taxonomy" id="591372"/>
    <lineage>
        <taxon>Bacteria</taxon>
        <taxon>Pseudomonadati</taxon>
        <taxon>Pseudomonadota</taxon>
        <taxon>Alphaproteobacteria</taxon>
        <taxon>Rhodobacterales</taxon>
        <taxon>Paracoccaceae</taxon>
        <taxon>Agaricicola</taxon>
    </lineage>
</organism>
<reference evidence="1" key="1">
    <citation type="journal article" date="2014" name="Int. J. Syst. Evol. Microbiol.">
        <title>Complete genome sequence of Corynebacterium casei LMG S-19264T (=DSM 44701T), isolated from a smear-ripened cheese.</title>
        <authorList>
            <consortium name="US DOE Joint Genome Institute (JGI-PGF)"/>
            <person name="Walter F."/>
            <person name="Albersmeier A."/>
            <person name="Kalinowski J."/>
            <person name="Ruckert C."/>
        </authorList>
    </citation>
    <scope>NUCLEOTIDE SEQUENCE</scope>
    <source>
        <strain evidence="1">CCM 7684</strain>
    </source>
</reference>
<dbReference type="PANTHER" id="PTHR34817">
    <property type="entry name" value="NUCLEOTIDYLTRANSFERASE"/>
    <property type="match status" value="1"/>
</dbReference>
<proteinExistence type="predicted"/>
<gene>
    <name evidence="1" type="ORF">GCM10007276_34100</name>
</gene>
<evidence type="ECO:0000313" key="2">
    <source>
        <dbReference type="Proteomes" id="UP000602745"/>
    </source>
</evidence>